<protein>
    <submittedName>
        <fullName evidence="5">YkyA family protein</fullName>
    </submittedName>
</protein>
<feature type="signal peptide" evidence="4">
    <location>
        <begin position="1"/>
        <end position="24"/>
    </location>
</feature>
<organism evidence="5 6">
    <name type="scientific">Candidatus Merdicola faecigallinarum</name>
    <dbReference type="NCBI Taxonomy" id="2840862"/>
    <lineage>
        <taxon>Bacteria</taxon>
        <taxon>Bacillati</taxon>
        <taxon>Bacillota</taxon>
        <taxon>Clostridia</taxon>
        <taxon>Candidatus Merdicola</taxon>
    </lineage>
</organism>
<keyword evidence="3" id="KW-0812">Transmembrane</keyword>
<accession>A0A9D1S8G7</accession>
<evidence type="ECO:0000256" key="4">
    <source>
        <dbReference type="SAM" id="SignalP"/>
    </source>
</evidence>
<evidence type="ECO:0000313" key="5">
    <source>
        <dbReference type="EMBL" id="HIU51139.1"/>
    </source>
</evidence>
<dbReference type="Gene3D" id="1.20.120.570">
    <property type="entry name" value="YkyA-like"/>
    <property type="match status" value="1"/>
</dbReference>
<sequence>MKKLKKSLFIIFILSFVITLTTYASDETSFTSLSTLQAPQNVNLTSTSADYDPDNVISFQNYATNGEVKITIDEDKVGTNYTLSYQFISLEDSTFNTIKTSMEELNSKGKEYLENLNTKKEALDLQKDEVQKAREAYEAALESAPDAPETEKLKEAYETLQKEYNDSVTTYNDLVKQYQADLDKREEAIYALYPNYVESNWIVAENNIAKYTGTLTGTEHFLVWVKLDQTSRTAPNTIYDRAIYTFESQTKPEEPDIPANTTNTTDPTNTSSNTPNVDPTLPNKILPAAGSTITIFFVIIALIAIAIYGYKKYHTIDK</sequence>
<dbReference type="InterPro" id="IPR019454">
    <property type="entry name" value="Lipoprot_YkyA-like"/>
</dbReference>
<dbReference type="Pfam" id="PF10368">
    <property type="entry name" value="YkyA"/>
    <property type="match status" value="1"/>
</dbReference>
<name>A0A9D1S8G7_9FIRM</name>
<evidence type="ECO:0000256" key="3">
    <source>
        <dbReference type="SAM" id="Phobius"/>
    </source>
</evidence>
<feature type="transmembrane region" description="Helical" evidence="3">
    <location>
        <begin position="285"/>
        <end position="310"/>
    </location>
</feature>
<keyword evidence="3" id="KW-0472">Membrane</keyword>
<dbReference type="InterPro" id="IPR036785">
    <property type="entry name" value="YkyA-like_sf"/>
</dbReference>
<feature type="region of interest" description="Disordered" evidence="2">
    <location>
        <begin position="250"/>
        <end position="281"/>
    </location>
</feature>
<dbReference type="SUPFAM" id="SSF140423">
    <property type="entry name" value="MW0975(SA0943)-like"/>
    <property type="match status" value="1"/>
</dbReference>
<keyword evidence="1" id="KW-0175">Coiled coil</keyword>
<feature type="chain" id="PRO_5038756150" evidence="4">
    <location>
        <begin position="25"/>
        <end position="318"/>
    </location>
</feature>
<dbReference type="AlphaFoldDB" id="A0A9D1S8G7"/>
<feature type="compositionally biased region" description="Low complexity" evidence="2">
    <location>
        <begin position="260"/>
        <end position="280"/>
    </location>
</feature>
<comment type="caution">
    <text evidence="5">The sequence shown here is derived from an EMBL/GenBank/DDBJ whole genome shotgun (WGS) entry which is preliminary data.</text>
</comment>
<keyword evidence="4" id="KW-0732">Signal</keyword>
<feature type="coiled-coil region" evidence="1">
    <location>
        <begin position="102"/>
        <end position="143"/>
    </location>
</feature>
<evidence type="ECO:0000256" key="1">
    <source>
        <dbReference type="SAM" id="Coils"/>
    </source>
</evidence>
<reference evidence="5" key="2">
    <citation type="journal article" date="2021" name="PeerJ">
        <title>Extensive microbial diversity within the chicken gut microbiome revealed by metagenomics and culture.</title>
        <authorList>
            <person name="Gilroy R."/>
            <person name="Ravi A."/>
            <person name="Getino M."/>
            <person name="Pursley I."/>
            <person name="Horton D.L."/>
            <person name="Alikhan N.F."/>
            <person name="Baker D."/>
            <person name="Gharbi K."/>
            <person name="Hall N."/>
            <person name="Watson M."/>
            <person name="Adriaenssens E.M."/>
            <person name="Foster-Nyarko E."/>
            <person name="Jarju S."/>
            <person name="Secka A."/>
            <person name="Antonio M."/>
            <person name="Oren A."/>
            <person name="Chaudhuri R.R."/>
            <person name="La Ragione R."/>
            <person name="Hildebrand F."/>
            <person name="Pallen M.J."/>
        </authorList>
    </citation>
    <scope>NUCLEOTIDE SEQUENCE</scope>
    <source>
        <strain evidence="5">CHK195-15760</strain>
    </source>
</reference>
<evidence type="ECO:0000313" key="6">
    <source>
        <dbReference type="Proteomes" id="UP000824093"/>
    </source>
</evidence>
<dbReference type="EMBL" id="DVNH01000006">
    <property type="protein sequence ID" value="HIU51139.1"/>
    <property type="molecule type" value="Genomic_DNA"/>
</dbReference>
<keyword evidence="3" id="KW-1133">Transmembrane helix</keyword>
<dbReference type="Proteomes" id="UP000824093">
    <property type="component" value="Unassembled WGS sequence"/>
</dbReference>
<gene>
    <name evidence="5" type="ORF">IAB70_00710</name>
</gene>
<proteinExistence type="predicted"/>
<evidence type="ECO:0000256" key="2">
    <source>
        <dbReference type="SAM" id="MobiDB-lite"/>
    </source>
</evidence>
<reference evidence="5" key="1">
    <citation type="submission" date="2020-10" db="EMBL/GenBank/DDBJ databases">
        <authorList>
            <person name="Gilroy R."/>
        </authorList>
    </citation>
    <scope>NUCLEOTIDE SEQUENCE</scope>
    <source>
        <strain evidence="5">CHK195-15760</strain>
    </source>
</reference>